<proteinExistence type="predicted"/>
<dbReference type="RefSeq" id="WP_412442469.1">
    <property type="nucleotide sequence ID" value="NZ_CACRUT010000018.1"/>
</dbReference>
<protein>
    <submittedName>
        <fullName evidence="1">Uncharacterized protein</fullName>
    </submittedName>
</protein>
<evidence type="ECO:0000313" key="1">
    <source>
        <dbReference type="EMBL" id="VYU49800.1"/>
    </source>
</evidence>
<dbReference type="AlphaFoldDB" id="A0A6N3FCW5"/>
<sequence length="252" mass="29253">MENVRKYCEYIDLYFQVEPNIEKQDNYVFERTKCLDAVSNKLLSMDDTNKKYYAQMIADYFENNASLYFDLLHAFLPDDDKITKDDVRKEIEDAGETATEEEITLVWERAKQKRTISDDATLCVAELIWNIAKLFSCCDIDVNKFFRVYTIPVESPTFTEPVDSTIETKELIKRNGVIMNWKGQNNVLTDMFRQAKNKGYLINSIPDIALFLKENFSCFANTKLSTIETQLKNNSSSANAFPKEEKRIKIGN</sequence>
<organism evidence="1">
    <name type="scientific">Paraprevotella clara</name>
    <dbReference type="NCBI Taxonomy" id="454154"/>
    <lineage>
        <taxon>Bacteria</taxon>
        <taxon>Pseudomonadati</taxon>
        <taxon>Bacteroidota</taxon>
        <taxon>Bacteroidia</taxon>
        <taxon>Bacteroidales</taxon>
        <taxon>Prevotellaceae</taxon>
        <taxon>Paraprevotella</taxon>
    </lineage>
</organism>
<dbReference type="EMBL" id="CACRUT010000018">
    <property type="protein sequence ID" value="VYU49800.1"/>
    <property type="molecule type" value="Genomic_DNA"/>
</dbReference>
<reference evidence="1" key="1">
    <citation type="submission" date="2019-11" db="EMBL/GenBank/DDBJ databases">
        <authorList>
            <person name="Feng L."/>
        </authorList>
    </citation>
    <scope>NUCLEOTIDE SEQUENCE</scope>
    <source>
        <strain evidence="1">PclaraLFYP37</strain>
    </source>
</reference>
<name>A0A6N3FCW5_9BACT</name>
<gene>
    <name evidence="1" type="ORF">PCLFYP37_03129</name>
</gene>
<accession>A0A6N3FCW5</accession>